<dbReference type="InterPro" id="IPR013783">
    <property type="entry name" value="Ig-like_fold"/>
</dbReference>
<comment type="caution">
    <text evidence="2">The sequence shown here is derived from an EMBL/GenBank/DDBJ whole genome shotgun (WGS) entry which is preliminary data.</text>
</comment>
<dbReference type="EMBL" id="WNYA01036692">
    <property type="protein sequence ID" value="KAG8536896.1"/>
    <property type="molecule type" value="Genomic_DNA"/>
</dbReference>
<dbReference type="Pfam" id="PF06328">
    <property type="entry name" value="Lep_receptor_Ig"/>
    <property type="match status" value="1"/>
</dbReference>
<accession>A0AAV6YIV7</accession>
<dbReference type="Proteomes" id="UP000824782">
    <property type="component" value="Unassembled WGS sequence"/>
</dbReference>
<feature type="domain" description="Immunoglobulin C2-set-like ligand-binding" evidence="1">
    <location>
        <begin position="51"/>
        <end position="145"/>
    </location>
</feature>
<gene>
    <name evidence="2" type="ORF">GDO81_025480</name>
</gene>
<keyword evidence="3" id="KW-1185">Reference proteome</keyword>
<proteinExistence type="predicted"/>
<evidence type="ECO:0000313" key="3">
    <source>
        <dbReference type="Proteomes" id="UP000824782"/>
    </source>
</evidence>
<dbReference type="SUPFAM" id="SSF49265">
    <property type="entry name" value="Fibronectin type III"/>
    <property type="match status" value="1"/>
</dbReference>
<dbReference type="AlphaFoldDB" id="A0AAV6YIV7"/>
<reference evidence="2" key="1">
    <citation type="thesis" date="2020" institute="ProQuest LLC" country="789 East Eisenhower Parkway, Ann Arbor, MI, USA">
        <title>Comparative Genomics and Chromosome Evolution.</title>
        <authorList>
            <person name="Mudd A.B."/>
        </authorList>
    </citation>
    <scope>NUCLEOTIDE SEQUENCE</scope>
    <source>
        <strain evidence="2">237g6f4</strain>
        <tissue evidence="2">Blood</tissue>
    </source>
</reference>
<dbReference type="FunFam" id="2.60.40.10:FF:000524">
    <property type="entry name" value="Interleukin-6 receptor subunit beta"/>
    <property type="match status" value="1"/>
</dbReference>
<evidence type="ECO:0000259" key="1">
    <source>
        <dbReference type="Pfam" id="PF06328"/>
    </source>
</evidence>
<organism evidence="2 3">
    <name type="scientific">Engystomops pustulosus</name>
    <name type="common">Tungara frog</name>
    <name type="synonym">Physalaemus pustulosus</name>
    <dbReference type="NCBI Taxonomy" id="76066"/>
    <lineage>
        <taxon>Eukaryota</taxon>
        <taxon>Metazoa</taxon>
        <taxon>Chordata</taxon>
        <taxon>Craniata</taxon>
        <taxon>Vertebrata</taxon>
        <taxon>Euteleostomi</taxon>
        <taxon>Amphibia</taxon>
        <taxon>Batrachia</taxon>
        <taxon>Anura</taxon>
        <taxon>Neobatrachia</taxon>
        <taxon>Hyloidea</taxon>
        <taxon>Leptodactylidae</taxon>
        <taxon>Leiuperinae</taxon>
        <taxon>Engystomops</taxon>
    </lineage>
</organism>
<sequence>MRCCRDCVLYFRTPVCLVLTSMHILYSVTMRRALTLCVLWSLVLASDGSMSCAYITPQSPAVELGTNLTAFCILDQECLRKEGYTATSKEIFWKVGNSLIPESQYTVVNDSVSSVTFQPDLSTHNSLICSFLNYGQAEVTLHGIFFTLGCKWTCTFLYWGCPAQNKIVAN</sequence>
<dbReference type="Gene3D" id="2.60.40.10">
    <property type="entry name" value="Immunoglobulins"/>
    <property type="match status" value="1"/>
</dbReference>
<dbReference type="InterPro" id="IPR010457">
    <property type="entry name" value="IgC2-like_lig-bd"/>
</dbReference>
<protein>
    <recommendedName>
        <fullName evidence="1">Immunoglobulin C2-set-like ligand-binding domain-containing protein</fullName>
    </recommendedName>
</protein>
<evidence type="ECO:0000313" key="2">
    <source>
        <dbReference type="EMBL" id="KAG8536896.1"/>
    </source>
</evidence>
<dbReference type="InterPro" id="IPR036116">
    <property type="entry name" value="FN3_sf"/>
</dbReference>
<name>A0AAV6YIV7_ENGPU</name>